<keyword evidence="7" id="KW-1185">Reference proteome</keyword>
<dbReference type="InterPro" id="IPR015421">
    <property type="entry name" value="PyrdxlP-dep_Trfase_major"/>
</dbReference>
<gene>
    <name evidence="6" type="ORF">XENOCAPTIV_015039</name>
</gene>
<dbReference type="InterPro" id="IPR039429">
    <property type="entry name" value="SHMT-like_dom"/>
</dbReference>
<dbReference type="Gene3D" id="3.40.640.10">
    <property type="entry name" value="Type I PLP-dependent aspartate aminotransferase-like (Major domain)"/>
    <property type="match status" value="1"/>
</dbReference>
<sequence length="96" mass="11205">MKKPEWTFLSLYLGFANAYEVLLQFMYKRMLLQNPSVFMVLVFQVFSIIKKEKHRQTYGLELIASENFASRAVLEALGSCMNNKYSEGYPGQRYST</sequence>
<feature type="transmembrane region" description="Helical" evidence="4">
    <location>
        <begin position="34"/>
        <end position="49"/>
    </location>
</feature>
<evidence type="ECO:0000256" key="2">
    <source>
        <dbReference type="ARBA" id="ARBA00001933"/>
    </source>
</evidence>
<dbReference type="InterPro" id="IPR015424">
    <property type="entry name" value="PyrdxlP-dep_Trfase"/>
</dbReference>
<dbReference type="PANTHER" id="PTHR11680:SF59">
    <property type="entry name" value="SERINE HYDROXYMETHYLTRANSFERASE, CYTOSOLIC"/>
    <property type="match status" value="1"/>
</dbReference>
<evidence type="ECO:0000259" key="5">
    <source>
        <dbReference type="Pfam" id="PF00464"/>
    </source>
</evidence>
<evidence type="ECO:0000313" key="7">
    <source>
        <dbReference type="Proteomes" id="UP001434883"/>
    </source>
</evidence>
<dbReference type="InterPro" id="IPR049943">
    <property type="entry name" value="Ser_HO-MeTrfase-like"/>
</dbReference>
<dbReference type="InterPro" id="IPR015422">
    <property type="entry name" value="PyrdxlP-dep_Trfase_small"/>
</dbReference>
<comment type="catalytic activity">
    <reaction evidence="1">
        <text>(6R)-5,10-methylene-5,6,7,8-tetrahydrofolate + glycine + H2O = (6S)-5,6,7,8-tetrahydrofolate + L-serine</text>
        <dbReference type="Rhea" id="RHEA:15481"/>
        <dbReference type="ChEBI" id="CHEBI:15377"/>
        <dbReference type="ChEBI" id="CHEBI:15636"/>
        <dbReference type="ChEBI" id="CHEBI:33384"/>
        <dbReference type="ChEBI" id="CHEBI:57305"/>
        <dbReference type="ChEBI" id="CHEBI:57453"/>
        <dbReference type="EC" id="2.1.2.1"/>
    </reaction>
</comment>
<dbReference type="Pfam" id="PF00464">
    <property type="entry name" value="SHMT"/>
    <property type="match status" value="1"/>
</dbReference>
<evidence type="ECO:0000256" key="1">
    <source>
        <dbReference type="ARBA" id="ARBA00001528"/>
    </source>
</evidence>
<keyword evidence="3" id="KW-0663">Pyridoxal phosphate</keyword>
<dbReference type="SUPFAM" id="SSF53383">
    <property type="entry name" value="PLP-dependent transferases"/>
    <property type="match status" value="1"/>
</dbReference>
<feature type="domain" description="Serine hydroxymethyltransferase-like" evidence="5">
    <location>
        <begin position="44"/>
        <end position="94"/>
    </location>
</feature>
<dbReference type="Gene3D" id="3.90.1150.10">
    <property type="entry name" value="Aspartate Aminotransferase, domain 1"/>
    <property type="match status" value="1"/>
</dbReference>
<protein>
    <recommendedName>
        <fullName evidence="5">Serine hydroxymethyltransferase-like domain-containing protein</fullName>
    </recommendedName>
</protein>
<proteinExistence type="predicted"/>
<evidence type="ECO:0000256" key="3">
    <source>
        <dbReference type="ARBA" id="ARBA00022898"/>
    </source>
</evidence>
<keyword evidence="4" id="KW-0472">Membrane</keyword>
<evidence type="ECO:0000313" key="6">
    <source>
        <dbReference type="EMBL" id="MEQ2213437.1"/>
    </source>
</evidence>
<organism evidence="6 7">
    <name type="scientific">Xenoophorus captivus</name>
    <dbReference type="NCBI Taxonomy" id="1517983"/>
    <lineage>
        <taxon>Eukaryota</taxon>
        <taxon>Metazoa</taxon>
        <taxon>Chordata</taxon>
        <taxon>Craniata</taxon>
        <taxon>Vertebrata</taxon>
        <taxon>Euteleostomi</taxon>
        <taxon>Actinopterygii</taxon>
        <taxon>Neopterygii</taxon>
        <taxon>Teleostei</taxon>
        <taxon>Neoteleostei</taxon>
        <taxon>Acanthomorphata</taxon>
        <taxon>Ovalentaria</taxon>
        <taxon>Atherinomorphae</taxon>
        <taxon>Cyprinodontiformes</taxon>
        <taxon>Goodeidae</taxon>
        <taxon>Xenoophorus</taxon>
    </lineage>
</organism>
<keyword evidence="4" id="KW-0812">Transmembrane</keyword>
<comment type="cofactor">
    <cofactor evidence="2">
        <name>pyridoxal 5'-phosphate</name>
        <dbReference type="ChEBI" id="CHEBI:597326"/>
    </cofactor>
</comment>
<dbReference type="PANTHER" id="PTHR11680">
    <property type="entry name" value="SERINE HYDROXYMETHYLTRANSFERASE"/>
    <property type="match status" value="1"/>
</dbReference>
<dbReference type="Proteomes" id="UP001434883">
    <property type="component" value="Unassembled WGS sequence"/>
</dbReference>
<keyword evidence="4" id="KW-1133">Transmembrane helix</keyword>
<comment type="caution">
    <text evidence="6">The sequence shown here is derived from an EMBL/GenBank/DDBJ whole genome shotgun (WGS) entry which is preliminary data.</text>
</comment>
<dbReference type="EMBL" id="JAHRIN010061925">
    <property type="protein sequence ID" value="MEQ2213437.1"/>
    <property type="molecule type" value="Genomic_DNA"/>
</dbReference>
<reference evidence="6 7" key="1">
    <citation type="submission" date="2021-06" db="EMBL/GenBank/DDBJ databases">
        <authorList>
            <person name="Palmer J.M."/>
        </authorList>
    </citation>
    <scope>NUCLEOTIDE SEQUENCE [LARGE SCALE GENOMIC DNA]</scope>
    <source>
        <strain evidence="6 7">XC_2019</strain>
        <tissue evidence="6">Muscle</tissue>
    </source>
</reference>
<name>A0ABV0RYT9_9TELE</name>
<accession>A0ABV0RYT9</accession>
<evidence type="ECO:0000256" key="4">
    <source>
        <dbReference type="SAM" id="Phobius"/>
    </source>
</evidence>